<dbReference type="Proteomes" id="UP000054342">
    <property type="component" value="Unassembled WGS sequence"/>
</dbReference>
<dbReference type="RefSeq" id="XP_013320272.1">
    <property type="nucleotide sequence ID" value="XM_013464818.1"/>
</dbReference>
<keyword evidence="1" id="KW-0732">Signal</keyword>
<dbReference type="HOGENOM" id="CLU_012508_2_1_1"/>
<keyword evidence="3" id="KW-1185">Reference proteome</keyword>
<dbReference type="PANTHER" id="PTHR23244:SF497">
    <property type="entry name" value="WALL ANCHORED PROTEIN, PUTATIVE-RELATED"/>
    <property type="match status" value="1"/>
</dbReference>
<feature type="signal peptide" evidence="1">
    <location>
        <begin position="1"/>
        <end position="18"/>
    </location>
</feature>
<dbReference type="InterPro" id="IPR015915">
    <property type="entry name" value="Kelch-typ_b-propeller"/>
</dbReference>
<accession>A0A0D2EVG3</accession>
<evidence type="ECO:0000313" key="2">
    <source>
        <dbReference type="EMBL" id="KIW59688.1"/>
    </source>
</evidence>
<dbReference type="GeneID" id="25326031"/>
<protein>
    <submittedName>
        <fullName evidence="2">Uncharacterized protein</fullName>
    </submittedName>
</protein>
<sequence>MLGALLLLFIGPFIHASAQNVDPVYNYCKRFAHQSTVKNGFLWIDGGTQVYIHSNDYGSTTGQPVIGPNTAIIGISMTRDWNWTADIEEHEYYKYNGRTSLGNKIPMVARAGLVGGGAGDNNIYLFGGTTLSVNSSFTPNPLPDSESYFMWAFDTGLHTWTEYLGDRLGATALSKPNSGASAEAPDQAMAFYIGGQIDAGSSLATQGLGQSFMISGMMVISTSNQSGINVSTAGVSRFPRTRGEAVYLSNVGKYGGLVLLGGIQQSLRDTSFDGKVDLVSLGTVDIFDIGSLQLQLHNNTNQSLSQSQQPQSPIWYQQNATGDVPAARMNFCAIYVAAPDNSSHQIYIYGGRDHTQFFDDVYVLTMPAFVWVRLYQNDSVRAFHRCHLVGVGNGQSQMLSVGGTNDTDFEKGCDWEDKGVAIYNLNTGEWGPAYEAHAPAYVVPDRILNITGGT</sequence>
<dbReference type="Gene3D" id="2.120.10.80">
    <property type="entry name" value="Kelch-type beta propeller"/>
    <property type="match status" value="1"/>
</dbReference>
<dbReference type="EMBL" id="KN847318">
    <property type="protein sequence ID" value="KIW59688.1"/>
    <property type="molecule type" value="Genomic_DNA"/>
</dbReference>
<feature type="chain" id="PRO_5002241439" evidence="1">
    <location>
        <begin position="19"/>
        <end position="454"/>
    </location>
</feature>
<dbReference type="STRING" id="348802.A0A0D2EVG3"/>
<evidence type="ECO:0000313" key="3">
    <source>
        <dbReference type="Proteomes" id="UP000054342"/>
    </source>
</evidence>
<proteinExistence type="predicted"/>
<name>A0A0D2EVG3_9EURO</name>
<reference evidence="2 3" key="1">
    <citation type="submission" date="2015-01" db="EMBL/GenBank/DDBJ databases">
        <title>The Genome Sequence of Exophiala xenobiotica CBS118157.</title>
        <authorList>
            <consortium name="The Broad Institute Genomics Platform"/>
            <person name="Cuomo C."/>
            <person name="de Hoog S."/>
            <person name="Gorbushina A."/>
            <person name="Stielow B."/>
            <person name="Teixiera M."/>
            <person name="Abouelleil A."/>
            <person name="Chapman S.B."/>
            <person name="Priest M."/>
            <person name="Young S.K."/>
            <person name="Wortman J."/>
            <person name="Nusbaum C."/>
            <person name="Birren B."/>
        </authorList>
    </citation>
    <scope>NUCLEOTIDE SEQUENCE [LARGE SCALE GENOMIC DNA]</scope>
    <source>
        <strain evidence="2 3">CBS 118157</strain>
    </source>
</reference>
<gene>
    <name evidence="2" type="ORF">PV05_04123</name>
</gene>
<dbReference type="OrthoDB" id="10251809at2759"/>
<dbReference type="SUPFAM" id="SSF117281">
    <property type="entry name" value="Kelch motif"/>
    <property type="match status" value="1"/>
</dbReference>
<organism evidence="2 3">
    <name type="scientific">Exophiala xenobiotica</name>
    <dbReference type="NCBI Taxonomy" id="348802"/>
    <lineage>
        <taxon>Eukaryota</taxon>
        <taxon>Fungi</taxon>
        <taxon>Dikarya</taxon>
        <taxon>Ascomycota</taxon>
        <taxon>Pezizomycotina</taxon>
        <taxon>Eurotiomycetes</taxon>
        <taxon>Chaetothyriomycetidae</taxon>
        <taxon>Chaetothyriales</taxon>
        <taxon>Herpotrichiellaceae</taxon>
        <taxon>Exophiala</taxon>
    </lineage>
</organism>
<dbReference type="PANTHER" id="PTHR23244">
    <property type="entry name" value="KELCH REPEAT DOMAIN"/>
    <property type="match status" value="1"/>
</dbReference>
<evidence type="ECO:0000256" key="1">
    <source>
        <dbReference type="SAM" id="SignalP"/>
    </source>
</evidence>
<dbReference type="AlphaFoldDB" id="A0A0D2EVG3"/>